<organism evidence="2 3">
    <name type="scientific">Aliarcobacter skirrowii</name>
    <dbReference type="NCBI Taxonomy" id="28200"/>
    <lineage>
        <taxon>Bacteria</taxon>
        <taxon>Pseudomonadati</taxon>
        <taxon>Campylobacterota</taxon>
        <taxon>Epsilonproteobacteria</taxon>
        <taxon>Campylobacterales</taxon>
        <taxon>Arcobacteraceae</taxon>
        <taxon>Aliarcobacter</taxon>
    </lineage>
</organism>
<reference evidence="2" key="2">
    <citation type="submission" date="2023-07" db="EMBL/GenBank/DDBJ databases">
        <authorList>
            <person name="Zhang M."/>
            <person name="Zhou G."/>
        </authorList>
    </citation>
    <scope>NUCLEOTIDE SEQUENCE</scope>
    <source>
        <strain evidence="2">BJSY19SF1-2</strain>
    </source>
</reference>
<sequence length="376" mass="43061">MFYNIEKEELQTKYIEYLKLTGSLSRLFSDSLAPYLYYRAAENIFCLGFEAENLSRSDISIDSKKGNIGFGLKTFLHGNGKTFQKVAEFNAIRDEYANKSDREIIDFISQARNKRLDICLEGYGVDSLIYHCLTRSDNLISIYEFPMDKVKIDGIKKIARNKNTIQFEDGINEYSFNLSKSTLYKRFICKDSLEDIKVDILENPFEVLANLSVSQSSILKEVSTYPFIYLPLYAPSSKDLEPALASGINQWNAGGRDRNQDELYIPVPAWIHKKFEGFFPDNNDDKFELELPDGQILNAKMCQAGQKGLMSNPNKALGKWVLRDVLKVPVGTLVDRKYLDMIGIDSVIVFKISDTRYKIDFASIGKFEEFKDTHEN</sequence>
<feature type="domain" description="Restriction endonuclease type II NgoFVII C-terminal B3-like DNA-binding" evidence="1">
    <location>
        <begin position="244"/>
        <end position="346"/>
    </location>
</feature>
<accession>A0AAW9DAK2</accession>
<evidence type="ECO:0000313" key="3">
    <source>
        <dbReference type="Proteomes" id="UP001283691"/>
    </source>
</evidence>
<dbReference type="EMBL" id="JAUQUR010000002">
    <property type="protein sequence ID" value="MDX4069245.1"/>
    <property type="molecule type" value="Genomic_DNA"/>
</dbReference>
<protein>
    <submittedName>
        <fullName evidence="2">Restriction endonuclease</fullName>
    </submittedName>
</protein>
<dbReference type="InterPro" id="IPR048923">
    <property type="entry name" value="RE_NgoFVII_C"/>
</dbReference>
<evidence type="ECO:0000259" key="1">
    <source>
        <dbReference type="Pfam" id="PF20731"/>
    </source>
</evidence>
<dbReference type="Pfam" id="PF20731">
    <property type="entry name" value="RE_NgoFVII_C"/>
    <property type="match status" value="1"/>
</dbReference>
<dbReference type="GO" id="GO:0004519">
    <property type="term" value="F:endonuclease activity"/>
    <property type="evidence" value="ECO:0007669"/>
    <property type="project" value="UniProtKB-KW"/>
</dbReference>
<name>A0AAW9DAK2_9BACT</name>
<keyword evidence="2" id="KW-0255">Endonuclease</keyword>
<keyword evidence="2" id="KW-0378">Hydrolase</keyword>
<dbReference type="RefSeq" id="WP_319047975.1">
    <property type="nucleotide sequence ID" value="NZ_JAUQUR010000002.1"/>
</dbReference>
<evidence type="ECO:0000313" key="2">
    <source>
        <dbReference type="EMBL" id="MDX4069245.1"/>
    </source>
</evidence>
<dbReference type="AlphaFoldDB" id="A0AAW9DAK2"/>
<keyword evidence="2" id="KW-0540">Nuclease</keyword>
<gene>
    <name evidence="2" type="ORF">Q6A80_05840</name>
</gene>
<dbReference type="Proteomes" id="UP001283691">
    <property type="component" value="Unassembled WGS sequence"/>
</dbReference>
<comment type="caution">
    <text evidence="2">The sequence shown here is derived from an EMBL/GenBank/DDBJ whole genome shotgun (WGS) entry which is preliminary data.</text>
</comment>
<reference evidence="2" key="1">
    <citation type="journal article" date="2023" name="Front. Microbiol.">
        <title>Genomic diversity and taxonomic marker for Arcobacter species.</title>
        <authorList>
            <person name="Zhou G."/>
            <person name="Gu Y."/>
            <person name="Wang H."/>
            <person name="Chen X."/>
            <person name="Zhang X."/>
            <person name="Shao Z."/>
            <person name="Yan X."/>
            <person name="Zhang J."/>
            <person name="Zhang M."/>
        </authorList>
    </citation>
    <scope>NUCLEOTIDE SEQUENCE</scope>
    <source>
        <strain evidence="2">BJSY19SF1-2</strain>
    </source>
</reference>
<proteinExistence type="predicted"/>